<accession>A0A0S4TUG7</accession>
<evidence type="ECO:0000313" key="2">
    <source>
        <dbReference type="EMBL" id="CUV13267.1"/>
    </source>
</evidence>
<reference evidence="2" key="1">
    <citation type="submission" date="2015-10" db="EMBL/GenBank/DDBJ databases">
        <authorList>
            <person name="Gilbert D.G."/>
        </authorList>
    </citation>
    <scope>NUCLEOTIDE SEQUENCE</scope>
    <source>
        <strain evidence="2">Phyl III-seqv23</strain>
    </source>
</reference>
<name>A0A0S4TUG7_RALSL</name>
<feature type="compositionally biased region" description="Polar residues" evidence="1">
    <location>
        <begin position="90"/>
        <end position="99"/>
    </location>
</feature>
<gene>
    <name evidence="2" type="ORF">RUN39_v1_550002</name>
</gene>
<protein>
    <submittedName>
        <fullName evidence="2">Transmembrane protein (Modular protein)</fullName>
    </submittedName>
</protein>
<dbReference type="AlphaFoldDB" id="A0A0S4TUG7"/>
<proteinExistence type="predicted"/>
<keyword evidence="2" id="KW-0812">Transmembrane</keyword>
<feature type="region of interest" description="Disordered" evidence="1">
    <location>
        <begin position="85"/>
        <end position="107"/>
    </location>
</feature>
<evidence type="ECO:0000256" key="1">
    <source>
        <dbReference type="SAM" id="MobiDB-lite"/>
    </source>
</evidence>
<sequence length="164" mass="18004">MAALHAQKRLSIYRKVLQPIVTGMRSTLASEAMKKIYAIATAIAFLSGCTIGNGHICGPQTPAAYCDREAYEELMHPKPYIDKWEKPGASSETLRQDSASCGGGDSNHAPLFTAAEVKTEQRPGEKENFAYSRLHHKWQRCMLAKGYRYTGKCYSQSSPGCGAP</sequence>
<keyword evidence="2" id="KW-0472">Membrane</keyword>
<organism evidence="2">
    <name type="scientific">Ralstonia solanacearum</name>
    <name type="common">Pseudomonas solanacearum</name>
    <dbReference type="NCBI Taxonomy" id="305"/>
    <lineage>
        <taxon>Bacteria</taxon>
        <taxon>Pseudomonadati</taxon>
        <taxon>Pseudomonadota</taxon>
        <taxon>Betaproteobacteria</taxon>
        <taxon>Burkholderiales</taxon>
        <taxon>Burkholderiaceae</taxon>
        <taxon>Ralstonia</taxon>
        <taxon>Ralstonia solanacearum species complex</taxon>
    </lineage>
</organism>
<dbReference type="EMBL" id="LN899819">
    <property type="protein sequence ID" value="CUV13267.1"/>
    <property type="molecule type" value="Genomic_DNA"/>
</dbReference>